<dbReference type="EMBL" id="CP033926">
    <property type="protein sequence ID" value="AZB02097.1"/>
    <property type="molecule type" value="Genomic_DNA"/>
</dbReference>
<dbReference type="InterPro" id="IPR025921">
    <property type="entry name" value="HmuY"/>
</dbReference>
<reference evidence="3 4" key="1">
    <citation type="submission" date="2017-01" db="EMBL/GenBank/DDBJ databases">
        <authorList>
            <person name="Mah S.A."/>
            <person name="Swanson W.J."/>
            <person name="Moy G.W."/>
            <person name="Vacquier V.D."/>
        </authorList>
    </citation>
    <scope>NUCLEOTIDE SEQUENCE [LARGE SCALE GENOMIC DNA]</scope>
    <source>
        <strain evidence="3 4">DSM 16927</strain>
    </source>
</reference>
<dbReference type="PROSITE" id="PS51257">
    <property type="entry name" value="PROKAR_LIPOPROTEIN"/>
    <property type="match status" value="1"/>
</dbReference>
<sequence>MKYVKIFSILSVMLAAQSCVSADEDRVPAPPITGSSVNVPIGGATEPNQVWIDLSDMVKDENEPRKTINKRTDWDLGFYTGDDFRVIINGSLAMTVIKIPNATDISKVKEADIESLKDIAQVGTFDSENMKYIDNPNGQFLTQTSGIEAIKANDAENPIYLVNLGREIPSANNIGAGSVSLSGDPRGWKKVQILRAANGYKIRYADLNAGSEGVKEHIITKDPEYNFAFFNLKTGTPAKIQPKKKSWDIAFTTFTNEVFMGPGSSAGSYFYADFITTNTLDGVGAYQVNVTGNLEQAYAAFKLKDVDASKFVFNDHRAIGDKWRTTTGTPDNPVPFVYANRFFILKDTNGFYFKLKFSSMKNVKGERGFTGFAFDPL</sequence>
<gene>
    <name evidence="2" type="ORF">EG359_21985</name>
    <name evidence="3" type="ORF">SAMN05421768_104310</name>
</gene>
<organism evidence="3 4">
    <name type="scientific">Chryseobacterium joostei</name>
    <dbReference type="NCBI Taxonomy" id="112234"/>
    <lineage>
        <taxon>Bacteria</taxon>
        <taxon>Pseudomonadati</taxon>
        <taxon>Bacteroidota</taxon>
        <taxon>Flavobacteriia</taxon>
        <taxon>Flavobacteriales</taxon>
        <taxon>Weeksellaceae</taxon>
        <taxon>Chryseobacterium group</taxon>
        <taxon>Chryseobacterium</taxon>
    </lineage>
</organism>
<proteinExistence type="predicted"/>
<feature type="signal peptide" evidence="1">
    <location>
        <begin position="1"/>
        <end position="22"/>
    </location>
</feature>
<reference evidence="2 5" key="2">
    <citation type="submission" date="2018-11" db="EMBL/GenBank/DDBJ databases">
        <title>Proposal to divide the Flavobacteriaceae and reorganize its genera based on Amino Acid Identity values calculated from whole genome sequences.</title>
        <authorList>
            <person name="Nicholson A.C."/>
            <person name="Gulvik C.A."/>
            <person name="Whitney A.M."/>
            <person name="Humrighouse B.W."/>
            <person name="Bell M."/>
            <person name="Holmes B."/>
            <person name="Steigerwalt A.G."/>
            <person name="Villarma A."/>
            <person name="Sheth M."/>
            <person name="Batra D."/>
            <person name="Pryor J."/>
            <person name="Bernardet J.-F."/>
            <person name="Hugo C."/>
            <person name="Kampfer P."/>
            <person name="Newman J."/>
            <person name="McQuiston J.R."/>
        </authorList>
    </citation>
    <scope>NUCLEOTIDE SEQUENCE [LARGE SCALE GENOMIC DNA]</scope>
    <source>
        <strain evidence="2 5">DSM 16927</strain>
    </source>
</reference>
<evidence type="ECO:0000313" key="3">
    <source>
        <dbReference type="EMBL" id="SIS35295.1"/>
    </source>
</evidence>
<protein>
    <submittedName>
        <fullName evidence="3">HmuY protein</fullName>
    </submittedName>
</protein>
<dbReference type="STRING" id="112234.SAMN05421768_104310"/>
<feature type="chain" id="PRO_5044563413" evidence="1">
    <location>
        <begin position="23"/>
        <end position="377"/>
    </location>
</feature>
<keyword evidence="1" id="KW-0732">Signal</keyword>
<dbReference type="KEGG" id="cjt:EG359_21985"/>
<dbReference type="AlphaFoldDB" id="A0A1N7IDZ6"/>
<dbReference type="CDD" id="cd12105">
    <property type="entry name" value="HmuY"/>
    <property type="match status" value="1"/>
</dbReference>
<dbReference type="Proteomes" id="UP000186106">
    <property type="component" value="Unassembled WGS sequence"/>
</dbReference>
<evidence type="ECO:0000313" key="2">
    <source>
        <dbReference type="EMBL" id="AZB02097.1"/>
    </source>
</evidence>
<evidence type="ECO:0000313" key="5">
    <source>
        <dbReference type="Proteomes" id="UP000279541"/>
    </source>
</evidence>
<keyword evidence="5" id="KW-1185">Reference proteome</keyword>
<evidence type="ECO:0000256" key="1">
    <source>
        <dbReference type="SAM" id="SignalP"/>
    </source>
</evidence>
<dbReference type="Pfam" id="PF14064">
    <property type="entry name" value="HmuY"/>
    <property type="match status" value="2"/>
</dbReference>
<dbReference type="Proteomes" id="UP000279541">
    <property type="component" value="Chromosome"/>
</dbReference>
<accession>A0A1N7IDZ6</accession>
<name>A0A1N7IDZ6_9FLAO</name>
<evidence type="ECO:0000313" key="4">
    <source>
        <dbReference type="Proteomes" id="UP000186106"/>
    </source>
</evidence>
<dbReference type="OrthoDB" id="1091850at2"/>
<dbReference type="RefSeq" id="WP_076353993.1">
    <property type="nucleotide sequence ID" value="NZ_CAMIMN010000091.1"/>
</dbReference>
<dbReference type="EMBL" id="FTNZ01000004">
    <property type="protein sequence ID" value="SIS35295.1"/>
    <property type="molecule type" value="Genomic_DNA"/>
</dbReference>